<evidence type="ECO:0000256" key="2">
    <source>
        <dbReference type="SAM" id="Phobius"/>
    </source>
</evidence>
<accession>A0AAE3W5J8</accession>
<comment type="caution">
    <text evidence="3">The sequence shown here is derived from an EMBL/GenBank/DDBJ whole genome shotgun (WGS) entry which is preliminary data.</text>
</comment>
<sequence length="324" mass="34562">MRGQPWRIPLWIATATLGAWAADHYVPGFEIDGSLTARLAFGGIVAALTVAAGMAFTVLVLVPFAPLMMLGARIRIVPDPSGDEPLKSETEPHPLVKSISPVLLFILFTAVGAPVSFYLAVQAVRLTGIPVTVTGGWPVYVTAALAMTAVHSSAQALLPAGMWQWATSQLTFLACALVLWFATGQQTLPGLLLLAALLGFLRLTIPERWGAVIQFPADIAALWALAWCSGRLTLPIEFSTPWTLLLTALALTALTLPLRLLPAPSLPAPAPRPGRYRRVGQGQRPRTTTVPIEPERFLDARTLPPGNAAQPRPWGSGGSAPEQK</sequence>
<feature type="region of interest" description="Disordered" evidence="1">
    <location>
        <begin position="269"/>
        <end position="324"/>
    </location>
</feature>
<dbReference type="Proteomes" id="UP001240236">
    <property type="component" value="Unassembled WGS sequence"/>
</dbReference>
<feature type="transmembrane region" description="Helical" evidence="2">
    <location>
        <begin position="102"/>
        <end position="121"/>
    </location>
</feature>
<dbReference type="EMBL" id="JAUSUZ010000001">
    <property type="protein sequence ID" value="MDQ0368785.1"/>
    <property type="molecule type" value="Genomic_DNA"/>
</dbReference>
<keyword evidence="4" id="KW-1185">Reference proteome</keyword>
<gene>
    <name evidence="3" type="ORF">J2S42_005454</name>
</gene>
<keyword evidence="2" id="KW-0812">Transmembrane</keyword>
<feature type="transmembrane region" description="Helical" evidence="2">
    <location>
        <begin position="162"/>
        <end position="182"/>
    </location>
</feature>
<feature type="transmembrane region" description="Helical" evidence="2">
    <location>
        <begin position="127"/>
        <end position="150"/>
    </location>
</feature>
<reference evidence="3 4" key="1">
    <citation type="submission" date="2023-07" db="EMBL/GenBank/DDBJ databases">
        <title>Sequencing the genomes of 1000 actinobacteria strains.</title>
        <authorList>
            <person name="Klenk H.-P."/>
        </authorList>
    </citation>
    <scope>NUCLEOTIDE SEQUENCE [LARGE SCALE GENOMIC DNA]</scope>
    <source>
        <strain evidence="3 4">DSM 44709</strain>
    </source>
</reference>
<organism evidence="3 4">
    <name type="scientific">Catenuloplanes indicus</name>
    <dbReference type="NCBI Taxonomy" id="137267"/>
    <lineage>
        <taxon>Bacteria</taxon>
        <taxon>Bacillati</taxon>
        <taxon>Actinomycetota</taxon>
        <taxon>Actinomycetes</taxon>
        <taxon>Micromonosporales</taxon>
        <taxon>Micromonosporaceae</taxon>
        <taxon>Catenuloplanes</taxon>
    </lineage>
</organism>
<keyword evidence="2" id="KW-0472">Membrane</keyword>
<keyword evidence="2" id="KW-1133">Transmembrane helix</keyword>
<feature type="transmembrane region" description="Helical" evidence="2">
    <location>
        <begin position="37"/>
        <end position="65"/>
    </location>
</feature>
<dbReference type="RefSeq" id="WP_307243540.1">
    <property type="nucleotide sequence ID" value="NZ_JAUSUZ010000001.1"/>
</dbReference>
<evidence type="ECO:0000313" key="4">
    <source>
        <dbReference type="Proteomes" id="UP001240236"/>
    </source>
</evidence>
<proteinExistence type="predicted"/>
<protein>
    <submittedName>
        <fullName evidence="3">Uncharacterized protein</fullName>
    </submittedName>
</protein>
<feature type="transmembrane region" description="Helical" evidence="2">
    <location>
        <begin position="188"/>
        <end position="205"/>
    </location>
</feature>
<evidence type="ECO:0000256" key="1">
    <source>
        <dbReference type="SAM" id="MobiDB-lite"/>
    </source>
</evidence>
<name>A0AAE3W5J8_9ACTN</name>
<evidence type="ECO:0000313" key="3">
    <source>
        <dbReference type="EMBL" id="MDQ0368785.1"/>
    </source>
</evidence>
<dbReference type="AlphaFoldDB" id="A0AAE3W5J8"/>